<evidence type="ECO:0000256" key="1">
    <source>
        <dbReference type="ARBA" id="ARBA00004834"/>
    </source>
</evidence>
<dbReference type="Gene3D" id="2.115.10.20">
    <property type="entry name" value="Glycosyl hydrolase domain, family 43"/>
    <property type="match status" value="1"/>
</dbReference>
<evidence type="ECO:0000313" key="7">
    <source>
        <dbReference type="EMBL" id="UTT43450.1"/>
    </source>
</evidence>
<dbReference type="Pfam" id="PF04616">
    <property type="entry name" value="Glyco_hydro_43"/>
    <property type="match status" value="1"/>
</dbReference>
<name>A0ABY5FPL7_9BACL</name>
<dbReference type="PANTHER" id="PTHR43301">
    <property type="entry name" value="ARABINAN ENDO-1,5-ALPHA-L-ARABINOSIDASE"/>
    <property type="match status" value="1"/>
</dbReference>
<proteinExistence type="inferred from homology"/>
<protein>
    <submittedName>
        <fullName evidence="7">Arabinan endo-1,5-alpha-L-arabinosidase</fullName>
    </submittedName>
</protein>
<sequence>MQKLNGPKREERYLLERLTNETMWGTHNAHDPASIKVGDWYYVFSTDAAHGHQINGGIQVRRSLDLIHWEYVGLAFEELPHEAVEWTGAPGLWAPEVVFMGGRYVMYYAASQFGQTQSYIGVASAETIDGPWHDHGLVVKSEAGTSGPNAIDPNITFDAHGEPWLVYGSFFGGLYVFPIDPETGKKRPGSEGTLIAKRHQRVEGAIEGPYIVYRETDRHYYLFVSYDSLFKDYHIRVARSTSITGPYVDFDGNVMTDLEIDPQQVGMKILGGYRFGAGEGWVGPGHNSILHDGDKDYLFHHVRGEQDPHWHELHIRKIIWTESGWPLVSPQRYAGEEERSIEMEELVGEWEWIYMDRTKHDVLPSSKIQLLDDGTFVTEYGERGRYEKLTDTTIKLYGPEGITWHVLPGWDWENWRETLVFAGLSDQGHVFIGKRL</sequence>
<keyword evidence="3 5" id="KW-0378">Hydrolase</keyword>
<dbReference type="Gene3D" id="2.40.128.10">
    <property type="match status" value="1"/>
</dbReference>
<evidence type="ECO:0000256" key="4">
    <source>
        <dbReference type="ARBA" id="ARBA00023295"/>
    </source>
</evidence>
<dbReference type="SUPFAM" id="SSF75005">
    <property type="entry name" value="Arabinanase/levansucrase/invertase"/>
    <property type="match status" value="1"/>
</dbReference>
<dbReference type="InterPro" id="IPR023296">
    <property type="entry name" value="Glyco_hydro_beta-prop_sf"/>
</dbReference>
<organism evidence="7 8">
    <name type="scientific">Exiguobacterium aurantiacum</name>
    <dbReference type="NCBI Taxonomy" id="33987"/>
    <lineage>
        <taxon>Bacteria</taxon>
        <taxon>Bacillati</taxon>
        <taxon>Bacillota</taxon>
        <taxon>Bacilli</taxon>
        <taxon>Bacillales</taxon>
        <taxon>Bacillales Family XII. Incertae Sedis</taxon>
        <taxon>Exiguobacterium</taxon>
    </lineage>
</organism>
<comment type="similarity">
    <text evidence="2 5">Belongs to the glycosyl hydrolase 43 family.</text>
</comment>
<keyword evidence="8" id="KW-1185">Reference proteome</keyword>
<feature type="domain" description="Extracellular endo-alpha-(1-&gt;5)-L-arabinanase C-terminal" evidence="6">
    <location>
        <begin position="330"/>
        <end position="432"/>
    </location>
</feature>
<dbReference type="PANTHER" id="PTHR43301:SF3">
    <property type="entry name" value="ARABINAN ENDO-1,5-ALPHA-L-ARABINOSIDASE A-RELATED"/>
    <property type="match status" value="1"/>
</dbReference>
<evidence type="ECO:0000256" key="2">
    <source>
        <dbReference type="ARBA" id="ARBA00009865"/>
    </source>
</evidence>
<dbReference type="InterPro" id="IPR032291">
    <property type="entry name" value="Abn2_C"/>
</dbReference>
<evidence type="ECO:0000256" key="5">
    <source>
        <dbReference type="RuleBase" id="RU361187"/>
    </source>
</evidence>
<accession>A0ABY5FPL7</accession>
<evidence type="ECO:0000256" key="3">
    <source>
        <dbReference type="ARBA" id="ARBA00022801"/>
    </source>
</evidence>
<dbReference type="Pfam" id="PF16369">
    <property type="entry name" value="GH43_C"/>
    <property type="match status" value="1"/>
</dbReference>
<keyword evidence="4 5" id="KW-0326">Glycosidase</keyword>
<reference evidence="7" key="1">
    <citation type="submission" date="2022-07" db="EMBL/GenBank/DDBJ databases">
        <title>Complete genome of CX2.</title>
        <authorList>
            <person name="Cao G."/>
        </authorList>
    </citation>
    <scope>NUCLEOTIDE SEQUENCE</scope>
    <source>
        <strain evidence="7">CX2</strain>
    </source>
</reference>
<comment type="pathway">
    <text evidence="1">Glycan metabolism; L-arabinan degradation.</text>
</comment>
<dbReference type="CDD" id="cd08998">
    <property type="entry name" value="GH43_Arb43a-like"/>
    <property type="match status" value="1"/>
</dbReference>
<dbReference type="Proteomes" id="UP001060325">
    <property type="component" value="Chromosome"/>
</dbReference>
<evidence type="ECO:0000259" key="6">
    <source>
        <dbReference type="Pfam" id="PF16369"/>
    </source>
</evidence>
<dbReference type="InterPro" id="IPR050727">
    <property type="entry name" value="GH43_arabinanases"/>
</dbReference>
<dbReference type="InterPro" id="IPR006710">
    <property type="entry name" value="Glyco_hydro_43"/>
</dbReference>
<evidence type="ECO:0000313" key="8">
    <source>
        <dbReference type="Proteomes" id="UP001060325"/>
    </source>
</evidence>
<dbReference type="RefSeq" id="WP_255177834.1">
    <property type="nucleotide sequence ID" value="NZ_CP101462.1"/>
</dbReference>
<dbReference type="EMBL" id="CP101462">
    <property type="protein sequence ID" value="UTT43450.1"/>
    <property type="molecule type" value="Genomic_DNA"/>
</dbReference>
<gene>
    <name evidence="7" type="ORF">NMQ00_02825</name>
</gene>